<dbReference type="InterPro" id="IPR028204">
    <property type="entry name" value="Tricorn_C1"/>
</dbReference>
<dbReference type="PANTHER" id="PTHR43253">
    <property type="entry name" value="TRICORN PROTEASE HOMOLOG 2-RELATED"/>
    <property type="match status" value="1"/>
</dbReference>
<dbReference type="EMBL" id="FUZZ01000001">
    <property type="protein sequence ID" value="SKD02589.1"/>
    <property type="molecule type" value="Genomic_DNA"/>
</dbReference>
<organism evidence="8 9">
    <name type="scientific">Chitinophaga ginsengisegetis</name>
    <dbReference type="NCBI Taxonomy" id="393003"/>
    <lineage>
        <taxon>Bacteria</taxon>
        <taxon>Pseudomonadati</taxon>
        <taxon>Bacteroidota</taxon>
        <taxon>Chitinophagia</taxon>
        <taxon>Chitinophagales</taxon>
        <taxon>Chitinophagaceae</taxon>
        <taxon>Chitinophaga</taxon>
    </lineage>
</organism>
<evidence type="ECO:0000259" key="7">
    <source>
        <dbReference type="SMART" id="SM00245"/>
    </source>
</evidence>
<gene>
    <name evidence="8" type="ORF">SAMN05660461_2578</name>
</gene>
<name>A0A1T5NR80_9BACT</name>
<keyword evidence="5" id="KW-0378">Hydrolase</keyword>
<keyword evidence="3" id="KW-0963">Cytoplasm</keyword>
<evidence type="ECO:0000256" key="3">
    <source>
        <dbReference type="ARBA" id="ARBA00022490"/>
    </source>
</evidence>
<evidence type="ECO:0000313" key="9">
    <source>
        <dbReference type="Proteomes" id="UP000190166"/>
    </source>
</evidence>
<dbReference type="AlphaFoldDB" id="A0A1T5NR80"/>
<dbReference type="InterPro" id="IPR012393">
    <property type="entry name" value="Tricorn_protease"/>
</dbReference>
<accession>A0A1T5NR80</accession>
<dbReference type="PANTHER" id="PTHR43253:SF1">
    <property type="entry name" value="TRICORN PROTEASE HOMOLOG 2-RELATED"/>
    <property type="match status" value="1"/>
</dbReference>
<dbReference type="Gene3D" id="3.30.750.44">
    <property type="match status" value="1"/>
</dbReference>
<dbReference type="GO" id="GO:0005737">
    <property type="term" value="C:cytoplasm"/>
    <property type="evidence" value="ECO:0007669"/>
    <property type="project" value="UniProtKB-SubCell"/>
</dbReference>
<reference evidence="8 9" key="1">
    <citation type="submission" date="2017-02" db="EMBL/GenBank/DDBJ databases">
        <authorList>
            <person name="Peterson S.W."/>
        </authorList>
    </citation>
    <scope>NUCLEOTIDE SEQUENCE [LARGE SCALE GENOMIC DNA]</scope>
    <source>
        <strain evidence="8 9">DSM 18108</strain>
    </source>
</reference>
<dbReference type="Proteomes" id="UP000190166">
    <property type="component" value="Unassembled WGS sequence"/>
</dbReference>
<protein>
    <submittedName>
        <fullName evidence="8">Peptidase family S41</fullName>
    </submittedName>
</protein>
<dbReference type="GO" id="GO:0006508">
    <property type="term" value="P:proteolysis"/>
    <property type="evidence" value="ECO:0007669"/>
    <property type="project" value="UniProtKB-KW"/>
</dbReference>
<comment type="subcellular location">
    <subcellularLocation>
        <location evidence="1">Cytoplasm</location>
    </subcellularLocation>
</comment>
<keyword evidence="4" id="KW-0645">Protease</keyword>
<dbReference type="Pfam" id="PF03572">
    <property type="entry name" value="Peptidase_S41"/>
    <property type="match status" value="1"/>
</dbReference>
<keyword evidence="9" id="KW-1185">Reference proteome</keyword>
<dbReference type="PROSITE" id="PS51257">
    <property type="entry name" value="PROKAR_LIPOPROTEIN"/>
    <property type="match status" value="1"/>
</dbReference>
<evidence type="ECO:0000256" key="4">
    <source>
        <dbReference type="ARBA" id="ARBA00022670"/>
    </source>
</evidence>
<dbReference type="InterPro" id="IPR005151">
    <property type="entry name" value="Tail-specific_protease"/>
</dbReference>
<proteinExistence type="inferred from homology"/>
<dbReference type="Pfam" id="PF14684">
    <property type="entry name" value="Tricorn_C1"/>
    <property type="match status" value="1"/>
</dbReference>
<keyword evidence="6" id="KW-0720">Serine protease</keyword>
<dbReference type="RefSeq" id="WP_079469745.1">
    <property type="nucleotide sequence ID" value="NZ_FUZZ01000001.1"/>
</dbReference>
<comment type="similarity">
    <text evidence="2">Belongs to the peptidase S41B family.</text>
</comment>
<sequence length="391" mass="43761">MKHLNVYIIALIAVCVSASCRKDLPEINDPANTISGNFSEVFDSYWNGMNNNYVFWDIDTTDWDRVYKQYKPLFAKLNLNDSTDVRKGYTYFKEMTAGLVDSHYDLTFKDAWLADSFSINPAYQRKVASPDYHDPISIFHFYNDVPRGYLDAGAVRGFTNVGTTAQYVAVSGTINQDILYFFFSGFNLKTLYNTDTANGVKTVEQYFFDKLKNTANIKGVIIDVRGNGGGDLADLNFLLGRMIDKQLDFGYTRSKQGNGRLDYSPWAPAFVTPQAGARNITAPIVMLADAWSVSMAEMTTMAVKSLPNGHFVGERTWGANGPLTSNIYYNGGQFSTDYINLVYTSSLMLKYRDGKIYEGVGFPPDVEVKYDAASLETGRDKQLEAAIGLIR</sequence>
<dbReference type="Gene3D" id="3.90.226.10">
    <property type="entry name" value="2-enoyl-CoA Hydratase, Chain A, domain 1"/>
    <property type="match status" value="1"/>
</dbReference>
<dbReference type="InterPro" id="IPR029045">
    <property type="entry name" value="ClpP/crotonase-like_dom_sf"/>
</dbReference>
<evidence type="ECO:0000256" key="6">
    <source>
        <dbReference type="ARBA" id="ARBA00022825"/>
    </source>
</evidence>
<dbReference type="STRING" id="393003.SAMN05660461_2578"/>
<evidence type="ECO:0000256" key="2">
    <source>
        <dbReference type="ARBA" id="ARBA00008524"/>
    </source>
</evidence>
<evidence type="ECO:0000256" key="1">
    <source>
        <dbReference type="ARBA" id="ARBA00004496"/>
    </source>
</evidence>
<dbReference type="CDD" id="cd07562">
    <property type="entry name" value="Peptidase_S41_TRI"/>
    <property type="match status" value="1"/>
</dbReference>
<feature type="domain" description="Tail specific protease" evidence="7">
    <location>
        <begin position="153"/>
        <end position="369"/>
    </location>
</feature>
<dbReference type="GO" id="GO:0008236">
    <property type="term" value="F:serine-type peptidase activity"/>
    <property type="evidence" value="ECO:0007669"/>
    <property type="project" value="UniProtKB-KW"/>
</dbReference>
<dbReference type="SUPFAM" id="SSF52096">
    <property type="entry name" value="ClpP/crotonase"/>
    <property type="match status" value="1"/>
</dbReference>
<evidence type="ECO:0000313" key="8">
    <source>
        <dbReference type="EMBL" id="SKD02589.1"/>
    </source>
</evidence>
<dbReference type="SMART" id="SM00245">
    <property type="entry name" value="TSPc"/>
    <property type="match status" value="1"/>
</dbReference>
<evidence type="ECO:0000256" key="5">
    <source>
        <dbReference type="ARBA" id="ARBA00022801"/>
    </source>
</evidence>